<accession>A0ABR2B1P8</accession>
<reference evidence="1 2" key="1">
    <citation type="journal article" date="2024" name="G3 (Bethesda)">
        <title>Genome assembly of Hibiscus sabdariffa L. provides insights into metabolisms of medicinal natural products.</title>
        <authorList>
            <person name="Kim T."/>
        </authorList>
    </citation>
    <scope>NUCLEOTIDE SEQUENCE [LARGE SCALE GENOMIC DNA]</scope>
    <source>
        <strain evidence="1">TK-2024</strain>
        <tissue evidence="1">Old leaves</tissue>
    </source>
</reference>
<comment type="caution">
    <text evidence="1">The sequence shown here is derived from an EMBL/GenBank/DDBJ whole genome shotgun (WGS) entry which is preliminary data.</text>
</comment>
<gene>
    <name evidence="1" type="ORF">V6N12_055176</name>
</gene>
<organism evidence="1 2">
    <name type="scientific">Hibiscus sabdariffa</name>
    <name type="common">roselle</name>
    <dbReference type="NCBI Taxonomy" id="183260"/>
    <lineage>
        <taxon>Eukaryota</taxon>
        <taxon>Viridiplantae</taxon>
        <taxon>Streptophyta</taxon>
        <taxon>Embryophyta</taxon>
        <taxon>Tracheophyta</taxon>
        <taxon>Spermatophyta</taxon>
        <taxon>Magnoliopsida</taxon>
        <taxon>eudicotyledons</taxon>
        <taxon>Gunneridae</taxon>
        <taxon>Pentapetalae</taxon>
        <taxon>rosids</taxon>
        <taxon>malvids</taxon>
        <taxon>Malvales</taxon>
        <taxon>Malvaceae</taxon>
        <taxon>Malvoideae</taxon>
        <taxon>Hibiscus</taxon>
    </lineage>
</organism>
<name>A0ABR2B1P8_9ROSI</name>
<dbReference type="Proteomes" id="UP001472677">
    <property type="component" value="Unassembled WGS sequence"/>
</dbReference>
<sequence>MNRHHPRQRQSRVGNRKARIIETMALDISKSVGFDSSRPSWADMARKSITNNTELEALNPITDRIREDVENMGFGRQDSLFKERNEGETEIKSPYEKHGHNRVDEGEI</sequence>
<evidence type="ECO:0000313" key="1">
    <source>
        <dbReference type="EMBL" id="KAK8500664.1"/>
    </source>
</evidence>
<keyword evidence="2" id="KW-1185">Reference proteome</keyword>
<proteinExistence type="predicted"/>
<dbReference type="EMBL" id="JBBPBM010000212">
    <property type="protein sequence ID" value="KAK8500664.1"/>
    <property type="molecule type" value="Genomic_DNA"/>
</dbReference>
<evidence type="ECO:0000313" key="2">
    <source>
        <dbReference type="Proteomes" id="UP001472677"/>
    </source>
</evidence>
<protein>
    <submittedName>
        <fullName evidence="1">Uncharacterized protein</fullName>
    </submittedName>
</protein>